<evidence type="ECO:0000256" key="5">
    <source>
        <dbReference type="ARBA" id="ARBA00022833"/>
    </source>
</evidence>
<evidence type="ECO:0000259" key="11">
    <source>
        <dbReference type="PROSITE" id="PS51915"/>
    </source>
</evidence>
<keyword evidence="2 8" id="KW-0479">Metal-binding</keyword>
<keyword evidence="6" id="KW-0539">Nucleus</keyword>
<dbReference type="PROSITE" id="PS00028">
    <property type="entry name" value="ZINC_FINGER_C2H2_1"/>
    <property type="match status" value="3"/>
</dbReference>
<evidence type="ECO:0000256" key="4">
    <source>
        <dbReference type="ARBA" id="ARBA00022771"/>
    </source>
</evidence>
<dbReference type="Gene3D" id="3.30.160.60">
    <property type="entry name" value="Classic Zinc Finger"/>
    <property type="match status" value="2"/>
</dbReference>
<feature type="region of interest" description="Disordered" evidence="9">
    <location>
        <begin position="348"/>
        <end position="369"/>
    </location>
</feature>
<name>A0A1Q3EY10_CULTA</name>
<dbReference type="GO" id="GO:0005634">
    <property type="term" value="C:nucleus"/>
    <property type="evidence" value="ECO:0007669"/>
    <property type="project" value="UniProtKB-SubCell"/>
</dbReference>
<evidence type="ECO:0000256" key="8">
    <source>
        <dbReference type="PROSITE-ProRule" id="PRU01263"/>
    </source>
</evidence>
<dbReference type="InterPro" id="IPR050331">
    <property type="entry name" value="Zinc_finger"/>
</dbReference>
<dbReference type="PANTHER" id="PTHR16515">
    <property type="entry name" value="PR DOMAIN ZINC FINGER PROTEIN"/>
    <property type="match status" value="1"/>
</dbReference>
<dbReference type="SMART" id="SM00868">
    <property type="entry name" value="zf-AD"/>
    <property type="match status" value="1"/>
</dbReference>
<dbReference type="Gene3D" id="3.40.1800.20">
    <property type="match status" value="1"/>
</dbReference>
<dbReference type="GO" id="GO:0010468">
    <property type="term" value="P:regulation of gene expression"/>
    <property type="evidence" value="ECO:0007669"/>
    <property type="project" value="TreeGrafter"/>
</dbReference>
<feature type="domain" description="C2H2-type" evidence="10">
    <location>
        <begin position="326"/>
        <end position="354"/>
    </location>
</feature>
<feature type="domain" description="ZAD" evidence="11">
    <location>
        <begin position="10"/>
        <end position="84"/>
    </location>
</feature>
<evidence type="ECO:0000313" key="12">
    <source>
        <dbReference type="EMBL" id="JAV20192.1"/>
    </source>
</evidence>
<evidence type="ECO:0000256" key="6">
    <source>
        <dbReference type="ARBA" id="ARBA00023242"/>
    </source>
</evidence>
<keyword evidence="4 7" id="KW-0863">Zinc-finger</keyword>
<proteinExistence type="predicted"/>
<evidence type="ECO:0000256" key="2">
    <source>
        <dbReference type="ARBA" id="ARBA00022723"/>
    </source>
</evidence>
<feature type="region of interest" description="Disordered" evidence="9">
    <location>
        <begin position="228"/>
        <end position="256"/>
    </location>
</feature>
<feature type="binding site" evidence="8">
    <location>
        <position position="60"/>
    </location>
    <ligand>
        <name>Zn(2+)</name>
        <dbReference type="ChEBI" id="CHEBI:29105"/>
    </ligand>
</feature>
<dbReference type="PROSITE" id="PS51915">
    <property type="entry name" value="ZAD"/>
    <property type="match status" value="1"/>
</dbReference>
<feature type="domain" description="C2H2-type" evidence="10">
    <location>
        <begin position="157"/>
        <end position="180"/>
    </location>
</feature>
<dbReference type="EMBL" id="GFDL01014853">
    <property type="protein sequence ID" value="JAV20192.1"/>
    <property type="molecule type" value="Transcribed_RNA"/>
</dbReference>
<comment type="subcellular location">
    <subcellularLocation>
        <location evidence="1">Nucleus</location>
    </subcellularLocation>
</comment>
<accession>A0A1Q3EY10</accession>
<organism evidence="12">
    <name type="scientific">Culex tarsalis</name>
    <name type="common">Encephalitis mosquito</name>
    <dbReference type="NCBI Taxonomy" id="7177"/>
    <lineage>
        <taxon>Eukaryota</taxon>
        <taxon>Metazoa</taxon>
        <taxon>Ecdysozoa</taxon>
        <taxon>Arthropoda</taxon>
        <taxon>Hexapoda</taxon>
        <taxon>Insecta</taxon>
        <taxon>Pterygota</taxon>
        <taxon>Neoptera</taxon>
        <taxon>Endopterygota</taxon>
        <taxon>Diptera</taxon>
        <taxon>Nematocera</taxon>
        <taxon>Culicoidea</taxon>
        <taxon>Culicidae</taxon>
        <taxon>Culicinae</taxon>
        <taxon>Culicini</taxon>
        <taxon>Culex</taxon>
        <taxon>Culex</taxon>
    </lineage>
</organism>
<keyword evidence="3" id="KW-0677">Repeat</keyword>
<dbReference type="SUPFAM" id="SSF57716">
    <property type="entry name" value="Glucocorticoid receptor-like (DNA-binding domain)"/>
    <property type="match status" value="1"/>
</dbReference>
<dbReference type="GO" id="GO:0008270">
    <property type="term" value="F:zinc ion binding"/>
    <property type="evidence" value="ECO:0007669"/>
    <property type="project" value="UniProtKB-UniRule"/>
</dbReference>
<protein>
    <submittedName>
        <fullName evidence="12">Putative transcription factor iiia</fullName>
    </submittedName>
</protein>
<evidence type="ECO:0000256" key="7">
    <source>
        <dbReference type="PROSITE-ProRule" id="PRU00042"/>
    </source>
</evidence>
<evidence type="ECO:0000259" key="10">
    <source>
        <dbReference type="PROSITE" id="PS50157"/>
    </source>
</evidence>
<dbReference type="PROSITE" id="PS50157">
    <property type="entry name" value="ZINC_FINGER_C2H2_2"/>
    <property type="match status" value="2"/>
</dbReference>
<dbReference type="InterPro" id="IPR012934">
    <property type="entry name" value="Znf_AD"/>
</dbReference>
<dbReference type="AlphaFoldDB" id="A0A1Q3EY10"/>
<feature type="binding site" evidence="8">
    <location>
        <position position="57"/>
    </location>
    <ligand>
        <name>Zn(2+)</name>
        <dbReference type="ChEBI" id="CHEBI:29105"/>
    </ligand>
</feature>
<dbReference type="InterPro" id="IPR013087">
    <property type="entry name" value="Znf_C2H2_type"/>
</dbReference>
<dbReference type="InterPro" id="IPR036236">
    <property type="entry name" value="Znf_C2H2_sf"/>
</dbReference>
<evidence type="ECO:0000256" key="9">
    <source>
        <dbReference type="SAM" id="MobiDB-lite"/>
    </source>
</evidence>
<dbReference type="SMART" id="SM00355">
    <property type="entry name" value="ZnF_C2H2"/>
    <property type="match status" value="4"/>
</dbReference>
<reference evidence="12" key="1">
    <citation type="submission" date="2017-01" db="EMBL/GenBank/DDBJ databases">
        <title>A deep insight into the sialotranscriptome of adult male and female Cluex tarsalis mosquitoes.</title>
        <authorList>
            <person name="Ribeiro J.M."/>
            <person name="Moreira F."/>
            <person name="Bernard K.A."/>
            <person name="Calvo E."/>
        </authorList>
    </citation>
    <scope>NUCLEOTIDE SEQUENCE</scope>
    <source>
        <strain evidence="12">Kern County</strain>
        <tissue evidence="12">Salivary glands</tissue>
    </source>
</reference>
<dbReference type="PANTHER" id="PTHR16515:SF66">
    <property type="entry name" value="C2H2-TYPE DOMAIN-CONTAINING PROTEIN"/>
    <property type="match status" value="1"/>
</dbReference>
<sequence>MQVPSSKPTEYCRLCFSQHSLQNVLASFDPTKLLLTQIQNCLGLWLAPESDFPCAVCRLCASALDTFQAFRERSGECDLAIKQLRKPEEPESIKMELVDDVKEDARGESDHEEGALVIDEPESMNESEEEEDIAPSTAVQGPVWVPVENAKTQSARYVCLECENTFSCAQTLSKHQKARHGDSGNSRCARKKYGKGKTRHYSCGQCSAVFYGYGAALTHLAQAHKKTDEQPEQAEIITGDKTPTPTPPPTKTKPKKTLKCQQCPKMFSCMRTLDHHMRTACKVKMTQTSASVVSISPKVLRKQLFGDGESTGRPRPKNHRGTGSCFRCGVCKEVIVGSSLFLEHRRTVHGGGATGESPPAKEATGGSEA</sequence>
<keyword evidence="5 8" id="KW-0862">Zinc</keyword>
<feature type="binding site" evidence="8">
    <location>
        <position position="12"/>
    </location>
    <ligand>
        <name>Zn(2+)</name>
        <dbReference type="ChEBI" id="CHEBI:29105"/>
    </ligand>
</feature>
<feature type="binding site" evidence="8">
    <location>
        <position position="15"/>
    </location>
    <ligand>
        <name>Zn(2+)</name>
        <dbReference type="ChEBI" id="CHEBI:29105"/>
    </ligand>
</feature>
<evidence type="ECO:0000256" key="1">
    <source>
        <dbReference type="ARBA" id="ARBA00004123"/>
    </source>
</evidence>
<dbReference type="Pfam" id="PF07776">
    <property type="entry name" value="zf-AD"/>
    <property type="match status" value="1"/>
</dbReference>
<dbReference type="SUPFAM" id="SSF57667">
    <property type="entry name" value="beta-beta-alpha zinc fingers"/>
    <property type="match status" value="1"/>
</dbReference>
<evidence type="ECO:0000256" key="3">
    <source>
        <dbReference type="ARBA" id="ARBA00022737"/>
    </source>
</evidence>